<dbReference type="InterPro" id="IPR000055">
    <property type="entry name" value="Restrct_endonuc_typeI_TRD"/>
</dbReference>
<evidence type="ECO:0000256" key="1">
    <source>
        <dbReference type="ARBA" id="ARBA00010923"/>
    </source>
</evidence>
<keyword evidence="3" id="KW-0238">DNA-binding</keyword>
<feature type="domain" description="Type I restriction modification DNA specificity" evidence="4">
    <location>
        <begin position="17"/>
        <end position="171"/>
    </location>
</feature>
<dbReference type="Proteomes" id="UP000012117">
    <property type="component" value="Unassembled WGS sequence"/>
</dbReference>
<dbReference type="PANTHER" id="PTHR43140:SF1">
    <property type="entry name" value="TYPE I RESTRICTION ENZYME ECOKI SPECIFICITY SUBUNIT"/>
    <property type="match status" value="1"/>
</dbReference>
<evidence type="ECO:0000259" key="4">
    <source>
        <dbReference type="Pfam" id="PF01420"/>
    </source>
</evidence>
<dbReference type="AlphaFoldDB" id="M6ZLA7"/>
<dbReference type="InterPro" id="IPR044946">
    <property type="entry name" value="Restrct_endonuc_typeI_TRD_sf"/>
</dbReference>
<protein>
    <submittedName>
        <fullName evidence="5">Type I restriction modification DNA specificity domain protein</fullName>
    </submittedName>
</protein>
<evidence type="ECO:0000256" key="3">
    <source>
        <dbReference type="ARBA" id="ARBA00023125"/>
    </source>
</evidence>
<dbReference type="BioCyc" id="LINT1193029:G11R4-202-MONOMER"/>
<dbReference type="CDD" id="cd17291">
    <property type="entry name" value="RMtype1_S_MgeORF438P-TRD-CR_like"/>
    <property type="match status" value="1"/>
</dbReference>
<sequence>MSQLNFLEKLLDGVAVEWKTLGEVAVIKTGQSVSKQMILDNPGDYPVINSGRDPLGFIGKWNTDNDPIGVTTRGAGVGSITWQEGKYFRGNLNYSISINSNANVTTRYLYHLLLEMQANIHTLCTFDGIPALNAGNLKELQIPIPPLPVQVEIVRILDAFTELTTELASELTARKKQYNYYRDQLLRFEQGEVEWKTLGEVTLPTNNIRWSDTDHSYRYIDLTSVSRENNLITETSKITARNAPSRAQKLVEKDDVIFATTRPTQQRLCLINDEYAGEIASTGYCVLRAKVDEILPKWIYYCISSIEFKIYVQENQSGSAYPAISDAKVKEFKLPIPPLAEQERIVDILDKFDALTNSISEGLPREIRLRQKQYEHYRELLLSFPKAEVGPT</sequence>
<dbReference type="GO" id="GO:0003677">
    <property type="term" value="F:DNA binding"/>
    <property type="evidence" value="ECO:0007669"/>
    <property type="project" value="UniProtKB-KW"/>
</dbReference>
<dbReference type="Gene3D" id="3.90.220.20">
    <property type="entry name" value="DNA methylase specificity domains"/>
    <property type="match status" value="2"/>
</dbReference>
<dbReference type="GO" id="GO:0009307">
    <property type="term" value="P:DNA restriction-modification system"/>
    <property type="evidence" value="ECO:0007669"/>
    <property type="project" value="UniProtKB-KW"/>
</dbReference>
<evidence type="ECO:0000256" key="2">
    <source>
        <dbReference type="ARBA" id="ARBA00022747"/>
    </source>
</evidence>
<dbReference type="EMBL" id="AKWN02000472">
    <property type="protein sequence ID" value="EMP04932.1"/>
    <property type="molecule type" value="Genomic_DNA"/>
</dbReference>
<comment type="similarity">
    <text evidence="1">Belongs to the type-I restriction system S methylase family.</text>
</comment>
<dbReference type="PANTHER" id="PTHR43140">
    <property type="entry name" value="TYPE-1 RESTRICTION ENZYME ECOKI SPECIFICITY PROTEIN"/>
    <property type="match status" value="1"/>
</dbReference>
<evidence type="ECO:0000313" key="5">
    <source>
        <dbReference type="EMBL" id="EMP04932.1"/>
    </source>
</evidence>
<proteinExistence type="inferred from homology"/>
<keyword evidence="2" id="KW-0680">Restriction system</keyword>
<reference evidence="5 6" key="1">
    <citation type="submission" date="2013-01" db="EMBL/GenBank/DDBJ databases">
        <authorList>
            <person name="Harkins D.M."/>
            <person name="Durkin A.S."/>
            <person name="Brinkac L.M."/>
            <person name="Haft D.H."/>
            <person name="Selengut J.D."/>
            <person name="Sanka R."/>
            <person name="DePew J."/>
            <person name="Purushe J."/>
            <person name="Picardeau M."/>
            <person name="Werts C."/>
            <person name="Goarant C."/>
            <person name="Vinetz J.M."/>
            <person name="Sutton G.G."/>
            <person name="Nierman W.C."/>
            <person name="Fouts D.E."/>
        </authorList>
    </citation>
    <scope>NUCLEOTIDE SEQUENCE [LARGE SCALE GENOMIC DNA]</scope>
    <source>
        <strain evidence="5 6">200701872</strain>
    </source>
</reference>
<organism evidence="5 6">
    <name type="scientific">Leptospira interrogans serovar Pyrogenes str. 200701872</name>
    <dbReference type="NCBI Taxonomy" id="1193029"/>
    <lineage>
        <taxon>Bacteria</taxon>
        <taxon>Pseudomonadati</taxon>
        <taxon>Spirochaetota</taxon>
        <taxon>Spirochaetia</taxon>
        <taxon>Leptospirales</taxon>
        <taxon>Leptospiraceae</taxon>
        <taxon>Leptospira</taxon>
    </lineage>
</organism>
<dbReference type="SUPFAM" id="SSF116734">
    <property type="entry name" value="DNA methylase specificity domain"/>
    <property type="match status" value="2"/>
</dbReference>
<comment type="caution">
    <text evidence="5">The sequence shown here is derived from an EMBL/GenBank/DDBJ whole genome shotgun (WGS) entry which is preliminary data.</text>
</comment>
<accession>M6ZLA7</accession>
<feature type="domain" description="Type I restriction modification DNA specificity" evidence="4">
    <location>
        <begin position="214"/>
        <end position="367"/>
    </location>
</feature>
<name>M6ZLA7_LEPIR</name>
<gene>
    <name evidence="5" type="ORF">LEP1GSC124_4848</name>
</gene>
<dbReference type="InterPro" id="IPR051212">
    <property type="entry name" value="Type-I_RE_S_subunit"/>
</dbReference>
<dbReference type="Pfam" id="PF01420">
    <property type="entry name" value="Methylase_S"/>
    <property type="match status" value="2"/>
</dbReference>
<evidence type="ECO:0000313" key="6">
    <source>
        <dbReference type="Proteomes" id="UP000012117"/>
    </source>
</evidence>